<accession>A0A1Z4GC12</accession>
<dbReference type="AlphaFoldDB" id="A0A1Z4GC12"/>
<feature type="compositionally biased region" description="Basic and acidic residues" evidence="1">
    <location>
        <begin position="251"/>
        <end position="265"/>
    </location>
</feature>
<organism evidence="2 3">
    <name type="scientific">Anabaenopsis circularis NIES-21</name>
    <dbReference type="NCBI Taxonomy" id="1085406"/>
    <lineage>
        <taxon>Bacteria</taxon>
        <taxon>Bacillati</taxon>
        <taxon>Cyanobacteriota</taxon>
        <taxon>Cyanophyceae</taxon>
        <taxon>Nostocales</taxon>
        <taxon>Nodulariaceae</taxon>
        <taxon>Anabaenopsis</taxon>
    </lineage>
</organism>
<dbReference type="Proteomes" id="UP000218287">
    <property type="component" value="Chromosome"/>
</dbReference>
<name>A0A1Z4GC12_9CYAN</name>
<protein>
    <submittedName>
        <fullName evidence="2">Uncharacterized protein</fullName>
    </submittedName>
</protein>
<keyword evidence="3" id="KW-1185">Reference proteome</keyword>
<dbReference type="OrthoDB" id="491020at2"/>
<dbReference type="EMBL" id="AP018174">
    <property type="protein sequence ID" value="BAY15073.1"/>
    <property type="molecule type" value="Genomic_DNA"/>
</dbReference>
<evidence type="ECO:0000313" key="2">
    <source>
        <dbReference type="EMBL" id="BAY15073.1"/>
    </source>
</evidence>
<reference evidence="2 3" key="1">
    <citation type="submission" date="2017-06" db="EMBL/GenBank/DDBJ databases">
        <title>Genome sequencing of cyanobaciteial culture collection at National Institute for Environmental Studies (NIES).</title>
        <authorList>
            <person name="Hirose Y."/>
            <person name="Shimura Y."/>
            <person name="Fujisawa T."/>
            <person name="Nakamura Y."/>
            <person name="Kawachi M."/>
        </authorList>
    </citation>
    <scope>NUCLEOTIDE SEQUENCE [LARGE SCALE GENOMIC DNA]</scope>
    <source>
        <strain evidence="2 3">NIES-21</strain>
    </source>
</reference>
<evidence type="ECO:0000313" key="3">
    <source>
        <dbReference type="Proteomes" id="UP000218287"/>
    </source>
</evidence>
<sequence>MFAVRHTYRATHGYEPSFTKLYWCVANEVGVCEALLIQIIESWCIANAKNNKRGYFHDEEWWTSATYSAWAEKYPALGTQKSIQKRLLALEKLGYVISCQPRKKEGSSTKFYRVDAVKVGTLILQGLTVVTNSDEPFYTEIPKYFSVVTNSDEPFYTQAPIVTNSDGVVTNSDGVVTNSDVLPPLKSVTESVSASLLDQSLDQSIKLTQSITGGMEKKEKEGSKATGQNQAVQDNHYAVNKKKVSTTNDQSTHEDHFSGAARENDSQSLVFSSDPVKEVDFLLYYQTYQRTQGKDINSVASYVTTVLSKQDEGSTEVLCMFEQWKAACRTLQQKINNFADDPTEKEKQRKKYDFLNWEAWKHDHYYNMLLSEGLSKFCKHIVSAKWYEWASARYPERFVDIPD</sequence>
<gene>
    <name evidence="2" type="ORF">NIES21_08870</name>
</gene>
<feature type="region of interest" description="Disordered" evidence="1">
    <location>
        <begin position="242"/>
        <end position="265"/>
    </location>
</feature>
<evidence type="ECO:0000256" key="1">
    <source>
        <dbReference type="SAM" id="MobiDB-lite"/>
    </source>
</evidence>
<proteinExistence type="predicted"/>